<evidence type="ECO:0000256" key="1">
    <source>
        <dbReference type="ARBA" id="ARBA00000824"/>
    </source>
</evidence>
<dbReference type="InterPro" id="IPR002912">
    <property type="entry name" value="ACT_dom"/>
</dbReference>
<dbReference type="PATRIC" id="fig|1121439.3.peg.1767"/>
<accession>S7UGL2</accession>
<keyword evidence="14" id="KW-0456">Lyase</keyword>
<dbReference type="PROSITE" id="PS51168">
    <property type="entry name" value="CHORISMATE_MUT_2"/>
    <property type="match status" value="1"/>
</dbReference>
<dbReference type="NCBIfam" id="NF008865">
    <property type="entry name" value="PRK11898.1"/>
    <property type="match status" value="1"/>
</dbReference>
<evidence type="ECO:0000313" key="25">
    <source>
        <dbReference type="Proteomes" id="UP000014975"/>
    </source>
</evidence>
<evidence type="ECO:0000256" key="12">
    <source>
        <dbReference type="ARBA" id="ARBA00023222"/>
    </source>
</evidence>
<dbReference type="Pfam" id="PF01842">
    <property type="entry name" value="ACT"/>
    <property type="match status" value="1"/>
</dbReference>
<dbReference type="InterPro" id="IPR010957">
    <property type="entry name" value="G/b/e-P-prot_chorismate_mutase"/>
</dbReference>
<name>S7UGL2_9BACT</name>
<dbReference type="InterPro" id="IPR036263">
    <property type="entry name" value="Chorismate_II_sf"/>
</dbReference>
<dbReference type="InterPro" id="IPR036979">
    <property type="entry name" value="CM_dom_sf"/>
</dbReference>
<dbReference type="Gene3D" id="3.30.70.260">
    <property type="match status" value="1"/>
</dbReference>
<keyword evidence="11" id="KW-0057">Aromatic amino acid biosynthesis</keyword>
<keyword evidence="15" id="KW-0511">Multifunctional enzyme</keyword>
<evidence type="ECO:0000259" key="23">
    <source>
        <dbReference type="PROSITE" id="PS51671"/>
    </source>
</evidence>
<evidence type="ECO:0000259" key="21">
    <source>
        <dbReference type="PROSITE" id="PS51168"/>
    </source>
</evidence>
<keyword evidence="10" id="KW-0028">Amino-acid biosynthesis</keyword>
<dbReference type="InterPro" id="IPR018528">
    <property type="entry name" value="Preph_deHydtase_CS"/>
</dbReference>
<protein>
    <recommendedName>
        <fullName evidence="8">Bifunctional chorismate mutase/prephenate dehydratase</fullName>
        <ecNumber evidence="7">4.2.1.51</ecNumber>
        <ecNumber evidence="6">5.4.99.5</ecNumber>
    </recommendedName>
    <alternativeName>
        <fullName evidence="17">Chorismate mutase-prephenate dehydratase</fullName>
    </alternativeName>
    <alternativeName>
        <fullName evidence="16">p-protein</fullName>
    </alternativeName>
</protein>
<evidence type="ECO:0000256" key="4">
    <source>
        <dbReference type="ARBA" id="ARBA00004741"/>
    </source>
</evidence>
<dbReference type="PROSITE" id="PS51671">
    <property type="entry name" value="ACT"/>
    <property type="match status" value="1"/>
</dbReference>
<sequence>MNPDDVKPEARAEKGRDETRGEGRIADETVLSAVRREIDAIDEDILELLNRRARVSRRVGRIKAGGSGQVFKPGREEKLLEKLGRMNQGPLPDEHLRAIYREIISSSRSLQRTISVVYLGPEGTFSHFAGLSYLGASSEYTPRPHIEGVFASVASGEADLGVIPIENSLQGAVGQSLDCLMKYGVHVQAELFARISHCLMAKGGELSDVRRVLSHPQPLEQCGGWLRANLPGAELLPVESTAAAARKVAAGRGQGSAAIGHPRLAAMTGLNVLAAPIEDYPDNWTRFFVISRAANKPGPENAKTSIIFTTPDKPGALAGVLDVLAAQDVNLSKLESRPVKGEKWRYAFFADLECDLGREDNAAALAGLADACASLKVLGAYPRGPLLDTKPDSAAAPEDA</sequence>
<dbReference type="SUPFAM" id="SSF48600">
    <property type="entry name" value="Chorismate mutase II"/>
    <property type="match status" value="1"/>
</dbReference>
<dbReference type="Gene3D" id="3.40.190.10">
    <property type="entry name" value="Periplasmic binding protein-like II"/>
    <property type="match status" value="2"/>
</dbReference>
<dbReference type="eggNOG" id="COG0077">
    <property type="taxonomic scope" value="Bacteria"/>
</dbReference>
<dbReference type="RefSeq" id="WP_020887109.1">
    <property type="nucleotide sequence ID" value="NZ_ATHI01000026.1"/>
</dbReference>
<dbReference type="Proteomes" id="UP000014975">
    <property type="component" value="Unassembled WGS sequence"/>
</dbReference>
<feature type="domain" description="Chorismate mutase" evidence="21">
    <location>
        <begin position="25"/>
        <end position="115"/>
    </location>
</feature>
<evidence type="ECO:0000256" key="14">
    <source>
        <dbReference type="ARBA" id="ARBA00023239"/>
    </source>
</evidence>
<evidence type="ECO:0000256" key="6">
    <source>
        <dbReference type="ARBA" id="ARBA00012404"/>
    </source>
</evidence>
<proteinExistence type="predicted"/>
<evidence type="ECO:0000256" key="10">
    <source>
        <dbReference type="ARBA" id="ARBA00022605"/>
    </source>
</evidence>
<keyword evidence="12" id="KW-0584">Phenylalanine biosynthesis</keyword>
<dbReference type="AlphaFoldDB" id="S7UGL2"/>
<dbReference type="STRING" id="1121439.dsat_0415"/>
<dbReference type="PIRSF" id="PIRSF001500">
    <property type="entry name" value="Chor_mut_pdt_Ppr"/>
    <property type="match status" value="1"/>
</dbReference>
<dbReference type="Pfam" id="PF00800">
    <property type="entry name" value="PDT"/>
    <property type="match status" value="1"/>
</dbReference>
<evidence type="ECO:0000256" key="8">
    <source>
        <dbReference type="ARBA" id="ARBA00014401"/>
    </source>
</evidence>
<dbReference type="UniPathway" id="UPA00121">
    <property type="reaction ID" value="UER00345"/>
</dbReference>
<evidence type="ECO:0000256" key="15">
    <source>
        <dbReference type="ARBA" id="ARBA00023268"/>
    </source>
</evidence>
<dbReference type="PANTHER" id="PTHR21022:SF19">
    <property type="entry name" value="PREPHENATE DEHYDRATASE-RELATED"/>
    <property type="match status" value="1"/>
</dbReference>
<evidence type="ECO:0000256" key="3">
    <source>
        <dbReference type="ARBA" id="ARBA00004496"/>
    </source>
</evidence>
<evidence type="ECO:0000256" key="17">
    <source>
        <dbReference type="ARBA" id="ARBA00031520"/>
    </source>
</evidence>
<dbReference type="OrthoDB" id="9802281at2"/>
<comment type="function">
    <text evidence="2">Catalyzes the Claisen rearrangement of chorismate to prephenate and the decarboxylation/dehydration of prephenate to phenylpyruvate.</text>
</comment>
<keyword evidence="13" id="KW-0413">Isomerase</keyword>
<evidence type="ECO:0000256" key="5">
    <source>
        <dbReference type="ARBA" id="ARBA00004817"/>
    </source>
</evidence>
<comment type="pathway">
    <text evidence="5">Metabolic intermediate biosynthesis; prephenate biosynthesis; prephenate from chorismate: step 1/1.</text>
</comment>
<dbReference type="SMART" id="SM00830">
    <property type="entry name" value="CM_2"/>
    <property type="match status" value="1"/>
</dbReference>
<dbReference type="InterPro" id="IPR001086">
    <property type="entry name" value="Preph_deHydtase"/>
</dbReference>
<dbReference type="GO" id="GO:0046417">
    <property type="term" value="P:chorismate metabolic process"/>
    <property type="evidence" value="ECO:0007669"/>
    <property type="project" value="InterPro"/>
</dbReference>
<comment type="pathway">
    <text evidence="4">Amino-acid biosynthesis; L-phenylalanine biosynthesis; phenylpyruvate from prephenate: step 1/1.</text>
</comment>
<evidence type="ECO:0000256" key="19">
    <source>
        <dbReference type="PIRSR" id="PIRSR001500-2"/>
    </source>
</evidence>
<dbReference type="SUPFAM" id="SSF53850">
    <property type="entry name" value="Periplasmic binding protein-like II"/>
    <property type="match status" value="1"/>
</dbReference>
<evidence type="ECO:0000256" key="2">
    <source>
        <dbReference type="ARBA" id="ARBA00002364"/>
    </source>
</evidence>
<evidence type="ECO:0000256" key="13">
    <source>
        <dbReference type="ARBA" id="ARBA00023235"/>
    </source>
</evidence>
<dbReference type="GO" id="GO:0004106">
    <property type="term" value="F:chorismate mutase activity"/>
    <property type="evidence" value="ECO:0007669"/>
    <property type="project" value="UniProtKB-EC"/>
</dbReference>
<comment type="subcellular location">
    <subcellularLocation>
        <location evidence="3">Cytoplasm</location>
    </subcellularLocation>
</comment>
<feature type="domain" description="ACT" evidence="23">
    <location>
        <begin position="305"/>
        <end position="382"/>
    </location>
</feature>
<dbReference type="Pfam" id="PF01817">
    <property type="entry name" value="CM_2"/>
    <property type="match status" value="1"/>
</dbReference>
<evidence type="ECO:0000256" key="16">
    <source>
        <dbReference type="ARBA" id="ARBA00031175"/>
    </source>
</evidence>
<dbReference type="GO" id="GO:0004664">
    <property type="term" value="F:prephenate dehydratase activity"/>
    <property type="evidence" value="ECO:0007669"/>
    <property type="project" value="UniProtKB-EC"/>
</dbReference>
<keyword evidence="9" id="KW-0963">Cytoplasm</keyword>
<dbReference type="Gene3D" id="1.20.59.10">
    <property type="entry name" value="Chorismate mutase"/>
    <property type="match status" value="1"/>
</dbReference>
<dbReference type="EC" id="4.2.1.51" evidence="7"/>
<dbReference type="UniPathway" id="UPA00120">
    <property type="reaction ID" value="UER00203"/>
</dbReference>
<dbReference type="GO" id="GO:0009094">
    <property type="term" value="P:L-phenylalanine biosynthetic process"/>
    <property type="evidence" value="ECO:0007669"/>
    <property type="project" value="UniProtKB-UniPathway"/>
</dbReference>
<keyword evidence="25" id="KW-1185">Reference proteome</keyword>
<feature type="domain" description="Prephenate dehydratase" evidence="22">
    <location>
        <begin position="115"/>
        <end position="292"/>
    </location>
</feature>
<dbReference type="CDD" id="cd04905">
    <property type="entry name" value="ACT_CM-PDT"/>
    <property type="match status" value="1"/>
</dbReference>
<feature type="site" description="Essential for prephenate dehydratase activity" evidence="19">
    <location>
        <position position="285"/>
    </location>
</feature>
<dbReference type="InterPro" id="IPR045865">
    <property type="entry name" value="ACT-like_dom_sf"/>
</dbReference>
<gene>
    <name evidence="24" type="ORF">dsat_0415</name>
</gene>
<evidence type="ECO:0000256" key="9">
    <source>
        <dbReference type="ARBA" id="ARBA00022490"/>
    </source>
</evidence>
<dbReference type="GO" id="GO:0005737">
    <property type="term" value="C:cytoplasm"/>
    <property type="evidence" value="ECO:0007669"/>
    <property type="project" value="UniProtKB-SubCell"/>
</dbReference>
<dbReference type="EC" id="5.4.99.5" evidence="6"/>
<organism evidence="24 25">
    <name type="scientific">Alkalidesulfovibrio alkalitolerans DSM 16529</name>
    <dbReference type="NCBI Taxonomy" id="1121439"/>
    <lineage>
        <taxon>Bacteria</taxon>
        <taxon>Pseudomonadati</taxon>
        <taxon>Thermodesulfobacteriota</taxon>
        <taxon>Desulfovibrionia</taxon>
        <taxon>Desulfovibrionales</taxon>
        <taxon>Desulfovibrionaceae</taxon>
        <taxon>Alkalidesulfovibrio</taxon>
    </lineage>
</organism>
<dbReference type="PROSITE" id="PS00858">
    <property type="entry name" value="PREPHENATE_DEHYDR_2"/>
    <property type="match status" value="1"/>
</dbReference>
<dbReference type="PANTHER" id="PTHR21022">
    <property type="entry name" value="PREPHENATE DEHYDRATASE P PROTEIN"/>
    <property type="match status" value="1"/>
</dbReference>
<dbReference type="PROSITE" id="PS51171">
    <property type="entry name" value="PREPHENATE_DEHYDR_3"/>
    <property type="match status" value="1"/>
</dbReference>
<dbReference type="InterPro" id="IPR008242">
    <property type="entry name" value="Chor_mutase/pphenate_deHydtase"/>
</dbReference>
<dbReference type="InterPro" id="IPR002701">
    <property type="entry name" value="CM_II_prokaryot"/>
</dbReference>
<dbReference type="CDD" id="cd13630">
    <property type="entry name" value="PBP2_PDT_1"/>
    <property type="match status" value="1"/>
</dbReference>
<evidence type="ECO:0000256" key="18">
    <source>
        <dbReference type="ARBA" id="ARBA00047848"/>
    </source>
</evidence>
<dbReference type="EMBL" id="ATHI01000026">
    <property type="protein sequence ID" value="EPR32974.1"/>
    <property type="molecule type" value="Genomic_DNA"/>
</dbReference>
<evidence type="ECO:0000313" key="24">
    <source>
        <dbReference type="EMBL" id="EPR32974.1"/>
    </source>
</evidence>
<comment type="catalytic activity">
    <reaction evidence="1">
        <text>chorismate = prephenate</text>
        <dbReference type="Rhea" id="RHEA:13897"/>
        <dbReference type="ChEBI" id="CHEBI:29748"/>
        <dbReference type="ChEBI" id="CHEBI:29934"/>
        <dbReference type="EC" id="5.4.99.5"/>
    </reaction>
</comment>
<dbReference type="SUPFAM" id="SSF55021">
    <property type="entry name" value="ACT-like"/>
    <property type="match status" value="1"/>
</dbReference>
<evidence type="ECO:0000256" key="20">
    <source>
        <dbReference type="SAM" id="MobiDB-lite"/>
    </source>
</evidence>
<reference evidence="24 25" key="1">
    <citation type="journal article" date="2013" name="Genome Announc.">
        <title>Draft genome sequences for three mercury-methylating, sulfate-reducing bacteria.</title>
        <authorList>
            <person name="Brown S.D."/>
            <person name="Hurt R.A.Jr."/>
            <person name="Gilmour C.C."/>
            <person name="Elias D.A."/>
        </authorList>
    </citation>
    <scope>NUCLEOTIDE SEQUENCE [LARGE SCALE GENOMIC DNA]</scope>
    <source>
        <strain evidence="24 25">DSM 16529</strain>
    </source>
</reference>
<evidence type="ECO:0000256" key="7">
    <source>
        <dbReference type="ARBA" id="ARBA00013147"/>
    </source>
</evidence>
<dbReference type="NCBIfam" id="TIGR01807">
    <property type="entry name" value="CM_P2"/>
    <property type="match status" value="1"/>
</dbReference>
<comment type="caution">
    <text evidence="24">The sequence shown here is derived from an EMBL/GenBank/DDBJ whole genome shotgun (WGS) entry which is preliminary data.</text>
</comment>
<feature type="region of interest" description="Disordered" evidence="20">
    <location>
        <begin position="1"/>
        <end position="24"/>
    </location>
</feature>
<evidence type="ECO:0000256" key="11">
    <source>
        <dbReference type="ARBA" id="ARBA00023141"/>
    </source>
</evidence>
<comment type="catalytic activity">
    <reaction evidence="18">
        <text>prephenate + H(+) = 3-phenylpyruvate + CO2 + H2O</text>
        <dbReference type="Rhea" id="RHEA:21648"/>
        <dbReference type="ChEBI" id="CHEBI:15377"/>
        <dbReference type="ChEBI" id="CHEBI:15378"/>
        <dbReference type="ChEBI" id="CHEBI:16526"/>
        <dbReference type="ChEBI" id="CHEBI:18005"/>
        <dbReference type="ChEBI" id="CHEBI:29934"/>
        <dbReference type="EC" id="4.2.1.51"/>
    </reaction>
</comment>
<evidence type="ECO:0000259" key="22">
    <source>
        <dbReference type="PROSITE" id="PS51171"/>
    </source>
</evidence>